<reference evidence="4" key="1">
    <citation type="submission" date="2021-01" db="EMBL/GenBank/DDBJ databases">
        <title>Whole genome shotgun sequence of Sinosporangium siamense NBRC 109515.</title>
        <authorList>
            <person name="Komaki H."/>
            <person name="Tamura T."/>
        </authorList>
    </citation>
    <scope>NUCLEOTIDE SEQUENCE</scope>
    <source>
        <strain evidence="4">NBRC 109515</strain>
    </source>
</reference>
<keyword evidence="4" id="KW-0858">Xylan degradation</keyword>
<evidence type="ECO:0000256" key="1">
    <source>
        <dbReference type="ARBA" id="ARBA00022729"/>
    </source>
</evidence>
<keyword evidence="4" id="KW-0326">Glycosidase</keyword>
<organism evidence="4 5">
    <name type="scientific">Sinosporangium siamense</name>
    <dbReference type="NCBI Taxonomy" id="1367973"/>
    <lineage>
        <taxon>Bacteria</taxon>
        <taxon>Bacillati</taxon>
        <taxon>Actinomycetota</taxon>
        <taxon>Actinomycetes</taxon>
        <taxon>Streptosporangiales</taxon>
        <taxon>Streptosporangiaceae</taxon>
        <taxon>Sinosporangium</taxon>
    </lineage>
</organism>
<keyword evidence="4" id="KW-0119">Carbohydrate metabolism</keyword>
<dbReference type="PANTHER" id="PTHR34216">
    <property type="match status" value="1"/>
</dbReference>
<accession>A0A919RBP1</accession>
<dbReference type="SUPFAM" id="SSF88713">
    <property type="entry name" value="Glycoside hydrolase/deacetylase"/>
    <property type="match status" value="1"/>
</dbReference>
<dbReference type="EMBL" id="BOOW01000006">
    <property type="protein sequence ID" value="GII90713.1"/>
    <property type="molecule type" value="Genomic_DNA"/>
</dbReference>
<dbReference type="InterPro" id="IPR051398">
    <property type="entry name" value="Polysacch_Deacetylase"/>
</dbReference>
<keyword evidence="2" id="KW-0812">Transmembrane</keyword>
<protein>
    <submittedName>
        <fullName evidence="4">Xylanase</fullName>
    </submittedName>
</protein>
<dbReference type="PANTHER" id="PTHR34216:SF11">
    <property type="entry name" value="CHITOOLIGOSACCHARIDE DEACETYLASE"/>
    <property type="match status" value="1"/>
</dbReference>
<comment type="caution">
    <text evidence="4">The sequence shown here is derived from an EMBL/GenBank/DDBJ whole genome shotgun (WGS) entry which is preliminary data.</text>
</comment>
<evidence type="ECO:0000313" key="5">
    <source>
        <dbReference type="Proteomes" id="UP000606172"/>
    </source>
</evidence>
<evidence type="ECO:0000256" key="2">
    <source>
        <dbReference type="SAM" id="Phobius"/>
    </source>
</evidence>
<dbReference type="AlphaFoldDB" id="A0A919RBP1"/>
<dbReference type="Proteomes" id="UP000606172">
    <property type="component" value="Unassembled WGS sequence"/>
</dbReference>
<dbReference type="Gene3D" id="3.20.20.370">
    <property type="entry name" value="Glycoside hydrolase/deacetylase"/>
    <property type="match status" value="1"/>
</dbReference>
<feature type="transmembrane region" description="Helical" evidence="2">
    <location>
        <begin position="12"/>
        <end position="33"/>
    </location>
</feature>
<evidence type="ECO:0000259" key="3">
    <source>
        <dbReference type="Pfam" id="PF01522"/>
    </source>
</evidence>
<keyword evidence="4" id="KW-0624">Polysaccharide degradation</keyword>
<keyword evidence="5" id="KW-1185">Reference proteome</keyword>
<dbReference type="Pfam" id="PF01522">
    <property type="entry name" value="Polysacc_deac_1"/>
    <property type="match status" value="1"/>
</dbReference>
<dbReference type="InterPro" id="IPR011330">
    <property type="entry name" value="Glyco_hydro/deAcase_b/a-brl"/>
</dbReference>
<gene>
    <name evidence="4" type="ORF">Ssi02_09440</name>
</gene>
<dbReference type="GO" id="GO:0016810">
    <property type="term" value="F:hydrolase activity, acting on carbon-nitrogen (but not peptide) bonds"/>
    <property type="evidence" value="ECO:0007669"/>
    <property type="project" value="InterPro"/>
</dbReference>
<evidence type="ECO:0000313" key="4">
    <source>
        <dbReference type="EMBL" id="GII90713.1"/>
    </source>
</evidence>
<keyword evidence="2" id="KW-1133">Transmembrane helix</keyword>
<feature type="domain" description="NodB homology" evidence="3">
    <location>
        <begin position="129"/>
        <end position="261"/>
    </location>
</feature>
<dbReference type="GO" id="GO:0045493">
    <property type="term" value="P:xylan catabolic process"/>
    <property type="evidence" value="ECO:0007669"/>
    <property type="project" value="UniProtKB-KW"/>
</dbReference>
<proteinExistence type="predicted"/>
<keyword evidence="1" id="KW-0732">Signal</keyword>
<dbReference type="GO" id="GO:0016798">
    <property type="term" value="F:hydrolase activity, acting on glycosyl bonds"/>
    <property type="evidence" value="ECO:0007669"/>
    <property type="project" value="UniProtKB-KW"/>
</dbReference>
<keyword evidence="4" id="KW-0378">Hydrolase</keyword>
<keyword evidence="2" id="KW-0472">Membrane</keyword>
<sequence length="361" mass="38673">MHWPGGAMVHCTIGRVVIVSASIVALAGCMPWMSNQGDKAAPSAQVNAAKAAQAKVAAHAASLAAAAKAKANELGQIPVLMYHRIIEKPTSVDDLDPKVFRAEMERLVAEGYVPITAAEYATGRIGIPAGKHAVVLTFDDSSPSQLSLDGMGAPKAGTAVAILQDVARKHPSFRPVATFYVTKDMFGVTTPEEQAQMVTWLRNNGFDIGNHTRDHLNLRGREKKAVFDEVAAGHKLITDLVKEASPVTLALPYGNQPTKAEWARKGNSGKVAYDYGGVFLAGYNPAPSPYGKDFNALGIPRIRSGVKKGDCSKFCSAAWLDWLKANPDKRFTSDGDAKTVAYPKFKAPFMAKQFTGQALAY</sequence>
<name>A0A919RBP1_9ACTN</name>
<dbReference type="InterPro" id="IPR002509">
    <property type="entry name" value="NODB_dom"/>
</dbReference>